<dbReference type="Proteomes" id="UP001567538">
    <property type="component" value="Unassembled WGS sequence"/>
</dbReference>
<evidence type="ECO:0000256" key="1">
    <source>
        <dbReference type="SAM" id="MobiDB-lite"/>
    </source>
</evidence>
<accession>A0ABD1G853</accession>
<gene>
    <name evidence="2" type="ORF">AAHA92_27845</name>
</gene>
<keyword evidence="3" id="KW-1185">Reference proteome</keyword>
<organism evidence="2 3">
    <name type="scientific">Salvia divinorum</name>
    <name type="common">Maria pastora</name>
    <name type="synonym">Diviner's sage</name>
    <dbReference type="NCBI Taxonomy" id="28513"/>
    <lineage>
        <taxon>Eukaryota</taxon>
        <taxon>Viridiplantae</taxon>
        <taxon>Streptophyta</taxon>
        <taxon>Embryophyta</taxon>
        <taxon>Tracheophyta</taxon>
        <taxon>Spermatophyta</taxon>
        <taxon>Magnoliopsida</taxon>
        <taxon>eudicotyledons</taxon>
        <taxon>Gunneridae</taxon>
        <taxon>Pentapetalae</taxon>
        <taxon>asterids</taxon>
        <taxon>lamiids</taxon>
        <taxon>Lamiales</taxon>
        <taxon>Lamiaceae</taxon>
        <taxon>Nepetoideae</taxon>
        <taxon>Mentheae</taxon>
        <taxon>Salviinae</taxon>
        <taxon>Salvia</taxon>
        <taxon>Salvia subgen. Calosphace</taxon>
    </lineage>
</organism>
<protein>
    <submittedName>
        <fullName evidence="2">Uncharacterized protein</fullName>
    </submittedName>
</protein>
<comment type="caution">
    <text evidence="2">The sequence shown here is derived from an EMBL/GenBank/DDBJ whole genome shotgun (WGS) entry which is preliminary data.</text>
</comment>
<feature type="compositionally biased region" description="Basic and acidic residues" evidence="1">
    <location>
        <begin position="14"/>
        <end position="28"/>
    </location>
</feature>
<evidence type="ECO:0000313" key="3">
    <source>
        <dbReference type="Proteomes" id="UP001567538"/>
    </source>
</evidence>
<reference evidence="2 3" key="1">
    <citation type="submission" date="2024-06" db="EMBL/GenBank/DDBJ databases">
        <title>A chromosome level genome sequence of Diviner's sage (Salvia divinorum).</title>
        <authorList>
            <person name="Ford S.A."/>
            <person name="Ro D.-K."/>
            <person name="Ness R.W."/>
            <person name="Phillips M.A."/>
        </authorList>
    </citation>
    <scope>NUCLEOTIDE SEQUENCE [LARGE SCALE GENOMIC DNA]</scope>
    <source>
        <strain evidence="2">SAF-2024a</strain>
        <tissue evidence="2">Leaf</tissue>
    </source>
</reference>
<name>A0ABD1G853_SALDI</name>
<proteinExistence type="predicted"/>
<evidence type="ECO:0000313" key="2">
    <source>
        <dbReference type="EMBL" id="KAL1539193.1"/>
    </source>
</evidence>
<dbReference type="AlphaFoldDB" id="A0ABD1G853"/>
<sequence>MDHETTDHQPLWRSSERRKSKRSGDDAKKHKQQRRGMGMAKLERLREQGEVMETDRAGSGFSLPFLEMNHHCFQHHHLQSCGPSSNLAGFPGLYGRILHSHNDEKCYSL</sequence>
<feature type="region of interest" description="Disordered" evidence="1">
    <location>
        <begin position="1"/>
        <end position="38"/>
    </location>
</feature>
<dbReference type="EMBL" id="JBEAFC010000010">
    <property type="protein sequence ID" value="KAL1539193.1"/>
    <property type="molecule type" value="Genomic_DNA"/>
</dbReference>